<evidence type="ECO:0000313" key="2">
    <source>
        <dbReference type="Proteomes" id="UP000054908"/>
    </source>
</evidence>
<dbReference type="Pfam" id="PF18632">
    <property type="entry name" value="DUF5630"/>
    <property type="match status" value="1"/>
</dbReference>
<evidence type="ECO:0000313" key="1">
    <source>
        <dbReference type="EMBL" id="KTD29419.1"/>
    </source>
</evidence>
<dbReference type="PATRIC" id="fig|466.6.peg.991"/>
<organism evidence="1 2">
    <name type="scientific">Legionella maceachernii</name>
    <dbReference type="NCBI Taxonomy" id="466"/>
    <lineage>
        <taxon>Bacteria</taxon>
        <taxon>Pseudomonadati</taxon>
        <taxon>Pseudomonadota</taxon>
        <taxon>Gammaproteobacteria</taxon>
        <taxon>Legionellales</taxon>
        <taxon>Legionellaceae</taxon>
        <taxon>Legionella</taxon>
    </lineage>
</organism>
<dbReference type="EMBL" id="LNYL01000023">
    <property type="protein sequence ID" value="KTD29419.1"/>
    <property type="molecule type" value="Genomic_DNA"/>
</dbReference>
<dbReference type="InterPro" id="IPR040808">
    <property type="entry name" value="DUF5630"/>
</dbReference>
<gene>
    <name evidence="1" type="ORF">Lmac_0929</name>
</gene>
<reference evidence="1 2" key="1">
    <citation type="submission" date="2015-11" db="EMBL/GenBank/DDBJ databases">
        <title>Genomic analysis of 38 Legionella species identifies large and diverse effector repertoires.</title>
        <authorList>
            <person name="Burstein D."/>
            <person name="Amaro F."/>
            <person name="Zusman T."/>
            <person name="Lifshitz Z."/>
            <person name="Cohen O."/>
            <person name="Gilbert J.A."/>
            <person name="Pupko T."/>
            <person name="Shuman H.A."/>
            <person name="Segal G."/>
        </authorList>
    </citation>
    <scope>NUCLEOTIDE SEQUENCE [LARGE SCALE GENOMIC DNA]</scope>
    <source>
        <strain evidence="1 2">PX-1-G2-E2</strain>
    </source>
</reference>
<dbReference type="OrthoDB" id="5649854at2"/>
<dbReference type="AlphaFoldDB" id="A0A0W0WAP0"/>
<protein>
    <recommendedName>
        <fullName evidence="3">Ankyrin repeat protein</fullName>
    </recommendedName>
</protein>
<comment type="caution">
    <text evidence="1">The sequence shown here is derived from an EMBL/GenBank/DDBJ whole genome shotgun (WGS) entry which is preliminary data.</text>
</comment>
<sequence>MRNGHQFFNNQGNKKALPYTMIHAHILRNFNNGNLKEKLELIKNTPLEIVATLADYDLNFALHCNHEELDEHWGKLWCAHGVYLARQKKLPEILLYSHPELNQFDLARGVHFFHLSQEMRKKQRCDFSYSEIKFLKIAIEYGSVHAMQRYNEYLYHELKKANAQETEALYTRLINNSKQLHEQSGSYGFMVLAEAFGHYCMWLLDNSEFEKAEAVYQSILQSLEYAQKTLCASTYSIKNASLGFGLECSNSMGINSPEEARKFFIELYQERCIPATKRSPCALPC</sequence>
<evidence type="ECO:0008006" key="3">
    <source>
        <dbReference type="Google" id="ProtNLM"/>
    </source>
</evidence>
<proteinExistence type="predicted"/>
<name>A0A0W0WAP0_9GAMM</name>
<dbReference type="STRING" id="466.Lmac_0929"/>
<keyword evidence="2" id="KW-1185">Reference proteome</keyword>
<dbReference type="RefSeq" id="WP_078767378.1">
    <property type="nucleotide sequence ID" value="NZ_CAAAIB010000003.1"/>
</dbReference>
<dbReference type="Proteomes" id="UP000054908">
    <property type="component" value="Unassembled WGS sequence"/>
</dbReference>
<accession>A0A0W0WAP0</accession>